<proteinExistence type="inferred from homology"/>
<dbReference type="PANTHER" id="PTHR16166">
    <property type="entry name" value="VACUOLAR PROTEIN SORTING-ASSOCIATED PROTEIN VPS13"/>
    <property type="match status" value="1"/>
</dbReference>
<feature type="non-terminal residue" evidence="2">
    <location>
        <position position="184"/>
    </location>
</feature>
<reference evidence="2" key="1">
    <citation type="submission" date="2021-02" db="EMBL/GenBank/DDBJ databases">
        <authorList>
            <person name="Nowell W R."/>
        </authorList>
    </citation>
    <scope>NUCLEOTIDE SEQUENCE</scope>
</reference>
<feature type="non-terminal residue" evidence="2">
    <location>
        <position position="1"/>
    </location>
</feature>
<evidence type="ECO:0000256" key="1">
    <source>
        <dbReference type="ARBA" id="ARBA00006545"/>
    </source>
</evidence>
<dbReference type="InterPro" id="IPR026847">
    <property type="entry name" value="VPS13"/>
</dbReference>
<evidence type="ECO:0000313" key="3">
    <source>
        <dbReference type="Proteomes" id="UP000663881"/>
    </source>
</evidence>
<sequence length="184" mass="21419">FILELQSDNILSNEERQELYEAIGYEDEQKVLLYPSEYIDIDISVGFNTIKANVWANNNENDIQAKSIACATVSNTDFIYTHRPAKDDFSFQLDIDSLEMYGNQSELNREGIINLNQPVLIQSHNKSQNIKEKLLHIQFETHPLNQTCDYRIIGRLQSFDIVYHAVTIKNLFEIFIPDKNHHLE</sequence>
<comment type="similarity">
    <text evidence="1">Belongs to the VPS13 family.</text>
</comment>
<name>A0A820GJU2_9BILA</name>
<protein>
    <submittedName>
        <fullName evidence="2">Uncharacterized protein</fullName>
    </submittedName>
</protein>
<dbReference type="GO" id="GO:0006623">
    <property type="term" value="P:protein targeting to vacuole"/>
    <property type="evidence" value="ECO:0007669"/>
    <property type="project" value="TreeGrafter"/>
</dbReference>
<dbReference type="PANTHER" id="PTHR16166:SF93">
    <property type="entry name" value="INTERMEMBRANE LIPID TRANSFER PROTEIN VPS13"/>
    <property type="match status" value="1"/>
</dbReference>
<evidence type="ECO:0000313" key="2">
    <source>
        <dbReference type="EMBL" id="CAF4279109.1"/>
    </source>
</evidence>
<comment type="caution">
    <text evidence="2">The sequence shown here is derived from an EMBL/GenBank/DDBJ whole genome shotgun (WGS) entry which is preliminary data.</text>
</comment>
<dbReference type="AlphaFoldDB" id="A0A820GJU2"/>
<organism evidence="2 3">
    <name type="scientific">Adineta steineri</name>
    <dbReference type="NCBI Taxonomy" id="433720"/>
    <lineage>
        <taxon>Eukaryota</taxon>
        <taxon>Metazoa</taxon>
        <taxon>Spiralia</taxon>
        <taxon>Gnathifera</taxon>
        <taxon>Rotifera</taxon>
        <taxon>Eurotatoria</taxon>
        <taxon>Bdelloidea</taxon>
        <taxon>Adinetida</taxon>
        <taxon>Adinetidae</taxon>
        <taxon>Adineta</taxon>
    </lineage>
</organism>
<dbReference type="GO" id="GO:0045053">
    <property type="term" value="P:protein retention in Golgi apparatus"/>
    <property type="evidence" value="ECO:0007669"/>
    <property type="project" value="TreeGrafter"/>
</dbReference>
<dbReference type="EMBL" id="CAJOAY010014501">
    <property type="protein sequence ID" value="CAF4279109.1"/>
    <property type="molecule type" value="Genomic_DNA"/>
</dbReference>
<dbReference type="Proteomes" id="UP000663881">
    <property type="component" value="Unassembled WGS sequence"/>
</dbReference>
<gene>
    <name evidence="2" type="ORF">OKA104_LOCUS45087</name>
</gene>
<accession>A0A820GJU2</accession>